<feature type="chain" id="PRO_5002825732" evidence="1">
    <location>
        <begin position="26"/>
        <end position="223"/>
    </location>
</feature>
<name>B4S681_PROA2</name>
<keyword evidence="4" id="KW-1185">Reference proteome</keyword>
<evidence type="ECO:0000259" key="2">
    <source>
        <dbReference type="Pfam" id="PF09603"/>
    </source>
</evidence>
<feature type="domain" description="Fibrobacter succinogenes major paralogous" evidence="2">
    <location>
        <begin position="39"/>
        <end position="223"/>
    </location>
</feature>
<dbReference type="InterPro" id="IPR011871">
    <property type="entry name" value="Fib_succ_major"/>
</dbReference>
<organism evidence="3 4">
    <name type="scientific">Prosthecochloris aestuarii (strain DSM 271 / SK 413)</name>
    <dbReference type="NCBI Taxonomy" id="290512"/>
    <lineage>
        <taxon>Bacteria</taxon>
        <taxon>Pseudomonadati</taxon>
        <taxon>Chlorobiota</taxon>
        <taxon>Chlorobiia</taxon>
        <taxon>Chlorobiales</taxon>
        <taxon>Chlorobiaceae</taxon>
        <taxon>Prosthecochloris</taxon>
    </lineage>
</organism>
<proteinExistence type="predicted"/>
<dbReference type="HOGENOM" id="CLU_042629_0_0_10"/>
<dbReference type="Pfam" id="PF09603">
    <property type="entry name" value="Fib_succ_major"/>
    <property type="match status" value="1"/>
</dbReference>
<evidence type="ECO:0000256" key="1">
    <source>
        <dbReference type="SAM" id="SignalP"/>
    </source>
</evidence>
<protein>
    <submittedName>
        <fullName evidence="3">Major paralogous domain protein</fullName>
    </submittedName>
</protein>
<dbReference type="EMBL" id="CP001108">
    <property type="protein sequence ID" value="ACF47183.1"/>
    <property type="molecule type" value="Genomic_DNA"/>
</dbReference>
<keyword evidence="1" id="KW-0732">Signal</keyword>
<dbReference type="RefSeq" id="WP_012506714.1">
    <property type="nucleotide sequence ID" value="NC_011059.1"/>
</dbReference>
<gene>
    <name evidence="3" type="ordered locus">Paes_2181</name>
</gene>
<accession>B4S681</accession>
<evidence type="ECO:0000313" key="4">
    <source>
        <dbReference type="Proteomes" id="UP000002725"/>
    </source>
</evidence>
<feature type="signal peptide" evidence="1">
    <location>
        <begin position="1"/>
        <end position="25"/>
    </location>
</feature>
<dbReference type="eggNOG" id="COG4704">
    <property type="taxonomic scope" value="Bacteria"/>
</dbReference>
<evidence type="ECO:0000313" key="3">
    <source>
        <dbReference type="EMBL" id="ACF47183.1"/>
    </source>
</evidence>
<sequence length="223" mass="25275">MLSNIFFSWSFLVMFLFQVSLPAAEAVVRDVDGNAYRTVNINGMAWMAENLSVRHYRNGDPIRHARSAAEWASAARSREGAWCYFQNRTANGSVFGKLYNYYAVHDSRGLAPAGWRIPTDRDWDTLADYYGGKVYAARHLKAKAQWQNLCPSEATNSSGFTALPGGYRRVDGVFLYAGQIGMFWSSSKFVEGYAWFRNMTCRNTVMFRNDTNMGNGLSVRCIR</sequence>
<dbReference type="Proteomes" id="UP000002725">
    <property type="component" value="Chromosome"/>
</dbReference>
<dbReference type="KEGG" id="paa:Paes_2181"/>
<dbReference type="NCBIfam" id="TIGR02145">
    <property type="entry name" value="Fib_succ_major"/>
    <property type="match status" value="1"/>
</dbReference>
<dbReference type="STRING" id="290512.Paes_2181"/>
<dbReference type="AlphaFoldDB" id="B4S681"/>
<reference evidence="3" key="1">
    <citation type="submission" date="2008-06" db="EMBL/GenBank/DDBJ databases">
        <title>Complete sequence of chromosome of Prosthecochloris aestuarii DSM 271.</title>
        <authorList>
            <consortium name="US DOE Joint Genome Institute"/>
            <person name="Lucas S."/>
            <person name="Copeland A."/>
            <person name="Lapidus A."/>
            <person name="Glavina del Rio T."/>
            <person name="Dalin E."/>
            <person name="Tice H."/>
            <person name="Bruce D."/>
            <person name="Goodwin L."/>
            <person name="Pitluck S."/>
            <person name="Schmutz J."/>
            <person name="Larimer F."/>
            <person name="Land M."/>
            <person name="Hauser L."/>
            <person name="Kyrpides N."/>
            <person name="Anderson I."/>
            <person name="Liu Z."/>
            <person name="Li T."/>
            <person name="Zhao F."/>
            <person name="Overmann J."/>
            <person name="Bryant D.A."/>
            <person name="Richardson P."/>
        </authorList>
    </citation>
    <scope>NUCLEOTIDE SEQUENCE [LARGE SCALE GENOMIC DNA]</scope>
    <source>
        <strain evidence="3">DSM 271</strain>
    </source>
</reference>